<feature type="non-terminal residue" evidence="1">
    <location>
        <position position="1"/>
    </location>
</feature>
<protein>
    <submittedName>
        <fullName evidence="1">Uncharacterized protein</fullName>
    </submittedName>
</protein>
<gene>
    <name evidence="1" type="ORF">LCGC14_0797700</name>
</gene>
<name>A0A0F9SXU7_9ZZZZ</name>
<dbReference type="AlphaFoldDB" id="A0A0F9SXU7"/>
<comment type="caution">
    <text evidence="1">The sequence shown here is derived from an EMBL/GenBank/DDBJ whole genome shotgun (WGS) entry which is preliminary data.</text>
</comment>
<sequence length="72" mass="8358">SETDMFILYQSNPDYRKCGWEKYGLTLVAYNKKEVDSLPAWTAKTIQPYIDQGLVAHWLALACDRPFRETSN</sequence>
<organism evidence="1">
    <name type="scientific">marine sediment metagenome</name>
    <dbReference type="NCBI Taxonomy" id="412755"/>
    <lineage>
        <taxon>unclassified sequences</taxon>
        <taxon>metagenomes</taxon>
        <taxon>ecological metagenomes</taxon>
    </lineage>
</organism>
<dbReference type="EMBL" id="LAZR01002133">
    <property type="protein sequence ID" value="KKN34048.1"/>
    <property type="molecule type" value="Genomic_DNA"/>
</dbReference>
<evidence type="ECO:0000313" key="1">
    <source>
        <dbReference type="EMBL" id="KKN34048.1"/>
    </source>
</evidence>
<reference evidence="1" key="1">
    <citation type="journal article" date="2015" name="Nature">
        <title>Complex archaea that bridge the gap between prokaryotes and eukaryotes.</title>
        <authorList>
            <person name="Spang A."/>
            <person name="Saw J.H."/>
            <person name="Jorgensen S.L."/>
            <person name="Zaremba-Niedzwiedzka K."/>
            <person name="Martijn J."/>
            <person name="Lind A.E."/>
            <person name="van Eijk R."/>
            <person name="Schleper C."/>
            <person name="Guy L."/>
            <person name="Ettema T.J."/>
        </authorList>
    </citation>
    <scope>NUCLEOTIDE SEQUENCE</scope>
</reference>
<accession>A0A0F9SXU7</accession>
<proteinExistence type="predicted"/>